<evidence type="ECO:0000256" key="1">
    <source>
        <dbReference type="ARBA" id="ARBA00022723"/>
    </source>
</evidence>
<protein>
    <recommendedName>
        <fullName evidence="5">THAP-type domain-containing protein</fullName>
    </recommendedName>
</protein>
<dbReference type="OrthoDB" id="6601990at2759"/>
<evidence type="ECO:0000259" key="5">
    <source>
        <dbReference type="SMART" id="SM00980"/>
    </source>
</evidence>
<reference evidence="6 7" key="1">
    <citation type="submission" date="2019-08" db="EMBL/GenBank/DDBJ databases">
        <title>The genome of the soybean aphid Biotype 1, its phylome, world population structure and adaptation to the North American continent.</title>
        <authorList>
            <person name="Giordano R."/>
            <person name="Donthu R.K."/>
            <person name="Hernandez A.G."/>
            <person name="Wright C.L."/>
            <person name="Zimin A.V."/>
        </authorList>
    </citation>
    <scope>NUCLEOTIDE SEQUENCE [LARGE SCALE GENOMIC DNA]</scope>
    <source>
        <tissue evidence="6">Whole aphids</tissue>
    </source>
</reference>
<evidence type="ECO:0000256" key="2">
    <source>
        <dbReference type="ARBA" id="ARBA00022771"/>
    </source>
</evidence>
<evidence type="ECO:0000313" key="6">
    <source>
        <dbReference type="EMBL" id="KAE9523148.1"/>
    </source>
</evidence>
<dbReference type="AlphaFoldDB" id="A0A6G0SYC0"/>
<keyword evidence="3" id="KW-0862">Zinc</keyword>
<dbReference type="InterPro" id="IPR048366">
    <property type="entry name" value="TNP-like_GBD"/>
</dbReference>
<dbReference type="GO" id="GO:0008270">
    <property type="term" value="F:zinc ion binding"/>
    <property type="evidence" value="ECO:0007669"/>
    <property type="project" value="UniProtKB-KW"/>
</dbReference>
<dbReference type="GO" id="GO:0003677">
    <property type="term" value="F:DNA binding"/>
    <property type="evidence" value="ECO:0007669"/>
    <property type="project" value="UniProtKB-KW"/>
</dbReference>
<dbReference type="SMART" id="SM00980">
    <property type="entry name" value="THAP"/>
    <property type="match status" value="1"/>
</dbReference>
<evidence type="ECO:0000256" key="4">
    <source>
        <dbReference type="ARBA" id="ARBA00023125"/>
    </source>
</evidence>
<evidence type="ECO:0000256" key="3">
    <source>
        <dbReference type="ARBA" id="ARBA00022833"/>
    </source>
</evidence>
<keyword evidence="1" id="KW-0479">Metal-binding</keyword>
<dbReference type="Pfam" id="PF21788">
    <property type="entry name" value="TNP-like_GBD"/>
    <property type="match status" value="1"/>
</dbReference>
<dbReference type="Pfam" id="PF21787">
    <property type="entry name" value="TNP-like_RNaseH_N"/>
    <property type="match status" value="1"/>
</dbReference>
<evidence type="ECO:0000313" key="7">
    <source>
        <dbReference type="Proteomes" id="UP000475862"/>
    </source>
</evidence>
<feature type="domain" description="THAP-type" evidence="5">
    <location>
        <begin position="3"/>
        <end position="70"/>
    </location>
</feature>
<accession>A0A6G0SYC0</accession>
<dbReference type="InterPro" id="IPR048365">
    <property type="entry name" value="TNP-like_RNaseH_N"/>
</dbReference>
<dbReference type="InterPro" id="IPR006612">
    <property type="entry name" value="THAP_Znf"/>
</dbReference>
<dbReference type="PANTHER" id="PTHR47577:SF2">
    <property type="entry name" value="THAP DOMAIN CONTAINING 9"/>
    <property type="match status" value="1"/>
</dbReference>
<name>A0A6G0SYC0_APHGL</name>
<organism evidence="6 7">
    <name type="scientific">Aphis glycines</name>
    <name type="common">Soybean aphid</name>
    <dbReference type="NCBI Taxonomy" id="307491"/>
    <lineage>
        <taxon>Eukaryota</taxon>
        <taxon>Metazoa</taxon>
        <taxon>Ecdysozoa</taxon>
        <taxon>Arthropoda</taxon>
        <taxon>Hexapoda</taxon>
        <taxon>Insecta</taxon>
        <taxon>Pterygota</taxon>
        <taxon>Neoptera</taxon>
        <taxon>Paraneoptera</taxon>
        <taxon>Hemiptera</taxon>
        <taxon>Sternorrhyncha</taxon>
        <taxon>Aphidomorpha</taxon>
        <taxon>Aphidoidea</taxon>
        <taxon>Aphididae</taxon>
        <taxon>Aphidini</taxon>
        <taxon>Aphis</taxon>
        <taxon>Aphis</taxon>
    </lineage>
</organism>
<dbReference type="SUPFAM" id="SSF57716">
    <property type="entry name" value="Glucocorticoid receptor-like (DNA-binding domain)"/>
    <property type="match status" value="1"/>
</dbReference>
<dbReference type="EMBL" id="VYZN01000198">
    <property type="protein sequence ID" value="KAE9523148.1"/>
    <property type="molecule type" value="Genomic_DNA"/>
</dbReference>
<gene>
    <name evidence="6" type="ORF">AGLY_016462</name>
</gene>
<proteinExistence type="predicted"/>
<comment type="caution">
    <text evidence="6">The sequence shown here is derived from an EMBL/GenBank/DDBJ whole genome shotgun (WGS) entry which is preliminary data.</text>
</comment>
<sequence length="863" mass="98781">MPTCCVVPNCKSRGSTDSDFHFFTFPINDGIRLEKWMLAINHFVDSPGGSYKLKLKPNSVPSVFPVASNVLITTPTRKRPLLSSSDDDNKDKSWVWSWTETKMPKATSSPVLITPSKKMRSEISFPVSPKIPTSTPTNYKKQIRLLKQKFRRREATIKNIKGLLDNLKNIEDMLFGMFEGISSDIFKNQIKNAARAAKGRRYSPEIKQFALTLHYYSPKAYDYCRLPNISAIRNWTSSVNAEPGFLTEVFDALKTLSPADKHCNLILDAMAIKKQIVWDKINSKYVGFSDYGNELDLEGTNTPATEVLVFMLVSLNGKWKVPVGYVFQNKISASTQAELINSALTISHNAGLKVWGVTCDGAFTNFSSMEILGCLFDNIDNYNGLKYWFDHSVTTEKVFFIPDPCHMVKLARNTLGNNKTLISNEGAVKWSYIDQLFEIQNQLSLKFANKLSRAHVKWQNNKMKVKLAAQTLSESTADALTFLKNMQMDNFHNVDTTVTFCRNIDRLFDFLNTRNPFGKGFKSPIFRSNVDFLESVVVPIVQYLFSLKIQNQSKNLQFVHTTNKQSFVIGFAIATKSICQLPRLYFMKHLILNIQKFGSNNNPNILQFKTALKQILMKNAITCKTNGNCNTFDNDVLGDLLEFKWNRKKENLNDFDEIENKIDEDIINRMTLFNSSNKTMIEAKENILYYITGLPFRHKQFVLLKNQDGLVITSNCVYRIIKESEISFLYHTNHLSNIKNLDKKINSHVVNKFVLDHSILKNLSCENVEILERPHKLVLITLLVKKFLSVRLHSYGKQFSSDLLNPFNDCKEKEELATSTRYVKHRGSKTNMDKTVTTKYHCHRSRVFKSKGKGERALKITRS</sequence>
<dbReference type="Proteomes" id="UP000475862">
    <property type="component" value="Unassembled WGS sequence"/>
</dbReference>
<dbReference type="InterPro" id="IPR021896">
    <property type="entry name" value="THAP9-like_HTH"/>
</dbReference>
<keyword evidence="2" id="KW-0863">Zinc-finger</keyword>
<keyword evidence="4" id="KW-0238">DNA-binding</keyword>
<dbReference type="PANTHER" id="PTHR47577">
    <property type="entry name" value="THAP DOMAIN-CONTAINING PROTEIN 6"/>
    <property type="match status" value="1"/>
</dbReference>
<dbReference type="Pfam" id="PF12017">
    <property type="entry name" value="Tnp_P_element"/>
    <property type="match status" value="1"/>
</dbReference>
<keyword evidence="7" id="KW-1185">Reference proteome</keyword>